<sequence length="277" mass="29412">MLLECTECHTRYLVPDTAIGAKGRTVRCASCKHSWFQAPPMVSTKAAQQVEQTAPQSAAEPEPAPAPTEKATAPEAEQKAVVEPAKKPADEAKTAPAPPAKKPIRTFVDGDLGPRPAATRSGYDPFRQEPLLKPRRNPAKRWTAAAAVAGLSMLIGSGAILYSGAPGIASQLGLPIGAAETPLRFASNKIDRGQLSSGNELFAVSGKIENPTDDNQHVPDIRAELRDAQGRIVYSWMIAPPSRSLGPNRTLEFNSAKLDVPASSKTLELSFAGDDES</sequence>
<evidence type="ECO:0000256" key="1">
    <source>
        <dbReference type="SAM" id="MobiDB-lite"/>
    </source>
</evidence>
<gene>
    <name evidence="4" type="ORF">J7S20_11640</name>
</gene>
<keyword evidence="2" id="KW-1133">Transmembrane helix</keyword>
<accession>A0A8T4ILD5</accession>
<dbReference type="RefSeq" id="WP_284054401.1">
    <property type="nucleotide sequence ID" value="NZ_JAGRQC010000003.1"/>
</dbReference>
<feature type="compositionally biased region" description="Low complexity" evidence="1">
    <location>
        <begin position="51"/>
        <end position="75"/>
    </location>
</feature>
<dbReference type="NCBIfam" id="TIGR02098">
    <property type="entry name" value="MJ0042_CXXC"/>
    <property type="match status" value="1"/>
</dbReference>
<dbReference type="InterPro" id="IPR011723">
    <property type="entry name" value="Znf/thioredoxin_put"/>
</dbReference>
<keyword evidence="2" id="KW-0812">Transmembrane</keyword>
<dbReference type="Pfam" id="PF13717">
    <property type="entry name" value="Zn_ribbon_4"/>
    <property type="match status" value="1"/>
</dbReference>
<feature type="compositionally biased region" description="Basic and acidic residues" evidence="1">
    <location>
        <begin position="76"/>
        <end position="93"/>
    </location>
</feature>
<protein>
    <submittedName>
        <fullName evidence="4">Zinc-ribbon domain-containing protein</fullName>
    </submittedName>
</protein>
<evidence type="ECO:0000313" key="5">
    <source>
        <dbReference type="Proteomes" id="UP000676996"/>
    </source>
</evidence>
<feature type="domain" description="Zinc finger/thioredoxin putative" evidence="3">
    <location>
        <begin position="1"/>
        <end position="36"/>
    </location>
</feature>
<evidence type="ECO:0000256" key="2">
    <source>
        <dbReference type="SAM" id="Phobius"/>
    </source>
</evidence>
<proteinExistence type="predicted"/>
<dbReference type="Proteomes" id="UP000676996">
    <property type="component" value="Unassembled WGS sequence"/>
</dbReference>
<comment type="caution">
    <text evidence="4">The sequence shown here is derived from an EMBL/GenBank/DDBJ whole genome shotgun (WGS) entry which is preliminary data.</text>
</comment>
<evidence type="ECO:0000313" key="4">
    <source>
        <dbReference type="EMBL" id="MBR0553159.1"/>
    </source>
</evidence>
<feature type="transmembrane region" description="Helical" evidence="2">
    <location>
        <begin position="142"/>
        <end position="162"/>
    </location>
</feature>
<name>A0A8T4ILD5_9SPHN</name>
<feature type="region of interest" description="Disordered" evidence="1">
    <location>
        <begin position="43"/>
        <end position="131"/>
    </location>
</feature>
<evidence type="ECO:0000259" key="3">
    <source>
        <dbReference type="Pfam" id="PF13717"/>
    </source>
</evidence>
<organism evidence="4 5">
    <name type="scientific">Stakelama marina</name>
    <dbReference type="NCBI Taxonomy" id="2826939"/>
    <lineage>
        <taxon>Bacteria</taxon>
        <taxon>Pseudomonadati</taxon>
        <taxon>Pseudomonadota</taxon>
        <taxon>Alphaproteobacteria</taxon>
        <taxon>Sphingomonadales</taxon>
        <taxon>Sphingomonadaceae</taxon>
        <taxon>Stakelama</taxon>
    </lineage>
</organism>
<dbReference type="AlphaFoldDB" id="A0A8T4ILD5"/>
<keyword evidence="5" id="KW-1185">Reference proteome</keyword>
<reference evidence="4" key="1">
    <citation type="submission" date="2021-04" db="EMBL/GenBank/DDBJ databases">
        <title>Ouciella asimina sp. nov., isolated from the surface seawater in the hydrothermal field of Okinawa Trough.</title>
        <authorList>
            <person name="Shuang W."/>
        </authorList>
    </citation>
    <scope>NUCLEOTIDE SEQUENCE</scope>
    <source>
        <strain evidence="4">LXI357</strain>
    </source>
</reference>
<dbReference type="EMBL" id="JAGRQC010000003">
    <property type="protein sequence ID" value="MBR0553159.1"/>
    <property type="molecule type" value="Genomic_DNA"/>
</dbReference>
<keyword evidence="2" id="KW-0472">Membrane</keyword>